<feature type="region of interest" description="Disordered" evidence="1">
    <location>
        <begin position="1"/>
        <end position="46"/>
    </location>
</feature>
<evidence type="ECO:0000259" key="2">
    <source>
        <dbReference type="Pfam" id="PF14111"/>
    </source>
</evidence>
<feature type="compositionally biased region" description="Pro residues" evidence="1">
    <location>
        <begin position="14"/>
        <end position="46"/>
    </location>
</feature>
<accession>A0AAW1H3T1</accession>
<evidence type="ECO:0000256" key="1">
    <source>
        <dbReference type="SAM" id="MobiDB-lite"/>
    </source>
</evidence>
<dbReference type="Pfam" id="PF14111">
    <property type="entry name" value="DUF4283"/>
    <property type="match status" value="1"/>
</dbReference>
<proteinExistence type="predicted"/>
<gene>
    <name evidence="3" type="ORF">RND81_13G034500</name>
</gene>
<evidence type="ECO:0000313" key="3">
    <source>
        <dbReference type="EMBL" id="KAK9668090.1"/>
    </source>
</evidence>
<dbReference type="EMBL" id="JBDFQZ010000013">
    <property type="protein sequence ID" value="KAK9668090.1"/>
    <property type="molecule type" value="Genomic_DNA"/>
</dbReference>
<evidence type="ECO:0000313" key="4">
    <source>
        <dbReference type="Proteomes" id="UP001443914"/>
    </source>
</evidence>
<name>A0AAW1H3T1_SAPOF</name>
<dbReference type="AlphaFoldDB" id="A0AAW1H3T1"/>
<dbReference type="Proteomes" id="UP001443914">
    <property type="component" value="Unassembled WGS sequence"/>
</dbReference>
<protein>
    <recommendedName>
        <fullName evidence="2">DUF4283 domain-containing protein</fullName>
    </recommendedName>
</protein>
<feature type="domain" description="DUF4283" evidence="2">
    <location>
        <begin position="106"/>
        <end position="163"/>
    </location>
</feature>
<organism evidence="3 4">
    <name type="scientific">Saponaria officinalis</name>
    <name type="common">Common soapwort</name>
    <name type="synonym">Lychnis saponaria</name>
    <dbReference type="NCBI Taxonomy" id="3572"/>
    <lineage>
        <taxon>Eukaryota</taxon>
        <taxon>Viridiplantae</taxon>
        <taxon>Streptophyta</taxon>
        <taxon>Embryophyta</taxon>
        <taxon>Tracheophyta</taxon>
        <taxon>Spermatophyta</taxon>
        <taxon>Magnoliopsida</taxon>
        <taxon>eudicotyledons</taxon>
        <taxon>Gunneridae</taxon>
        <taxon>Pentapetalae</taxon>
        <taxon>Caryophyllales</taxon>
        <taxon>Caryophyllaceae</taxon>
        <taxon>Caryophylleae</taxon>
        <taxon>Saponaria</taxon>
    </lineage>
</organism>
<dbReference type="InterPro" id="IPR025558">
    <property type="entry name" value="DUF4283"/>
</dbReference>
<keyword evidence="4" id="KW-1185">Reference proteome</keyword>
<reference evidence="3" key="1">
    <citation type="submission" date="2024-03" db="EMBL/GenBank/DDBJ databases">
        <title>WGS assembly of Saponaria officinalis var. Norfolk2.</title>
        <authorList>
            <person name="Jenkins J."/>
            <person name="Shu S."/>
            <person name="Grimwood J."/>
            <person name="Barry K."/>
            <person name="Goodstein D."/>
            <person name="Schmutz J."/>
            <person name="Leebens-Mack J."/>
            <person name="Osbourn A."/>
        </authorList>
    </citation>
    <scope>NUCLEOTIDE SEQUENCE [LARGE SCALE GENOMIC DNA]</scope>
    <source>
        <strain evidence="3">JIC</strain>
    </source>
</reference>
<sequence length="187" mass="20208">MCAPDLVTGASPVSVPPVPDPPPPVSDPPVPDPHPPVSDPPVSDPPVIPVVDPSSVPQVNSSIPDGMANPIVIPVVHRPTWIDRVVNSPVGMELHLVRDSSKDGEDFVAKFWNHVGKPKVVYFKKGWFFFRFATTADMAMVLRGSTWSLGGYALVLKHWSPEISKELDTVSKVPVWAIAKFGPSVLV</sequence>
<comment type="caution">
    <text evidence="3">The sequence shown here is derived from an EMBL/GenBank/DDBJ whole genome shotgun (WGS) entry which is preliminary data.</text>
</comment>